<name>A0A9P9IY24_9PLEO</name>
<dbReference type="EMBL" id="JAGMWT010000001">
    <property type="protein sequence ID" value="KAH7137972.1"/>
    <property type="molecule type" value="Genomic_DNA"/>
</dbReference>
<organism evidence="2 3">
    <name type="scientific">Dendryphion nanum</name>
    <dbReference type="NCBI Taxonomy" id="256645"/>
    <lineage>
        <taxon>Eukaryota</taxon>
        <taxon>Fungi</taxon>
        <taxon>Dikarya</taxon>
        <taxon>Ascomycota</taxon>
        <taxon>Pezizomycotina</taxon>
        <taxon>Dothideomycetes</taxon>
        <taxon>Pleosporomycetidae</taxon>
        <taxon>Pleosporales</taxon>
        <taxon>Torulaceae</taxon>
        <taxon>Dendryphion</taxon>
    </lineage>
</organism>
<feature type="region of interest" description="Disordered" evidence="1">
    <location>
        <begin position="1"/>
        <end position="140"/>
    </location>
</feature>
<feature type="compositionally biased region" description="Low complexity" evidence="1">
    <location>
        <begin position="1"/>
        <end position="30"/>
    </location>
</feature>
<gene>
    <name evidence="2" type="ORF">B0J11DRAFT_587021</name>
</gene>
<evidence type="ECO:0000313" key="2">
    <source>
        <dbReference type="EMBL" id="KAH7137972.1"/>
    </source>
</evidence>
<dbReference type="AlphaFoldDB" id="A0A9P9IY24"/>
<evidence type="ECO:0000313" key="3">
    <source>
        <dbReference type="Proteomes" id="UP000700596"/>
    </source>
</evidence>
<feature type="compositionally biased region" description="Basic residues" evidence="1">
    <location>
        <begin position="39"/>
        <end position="57"/>
    </location>
</feature>
<reference evidence="2" key="1">
    <citation type="journal article" date="2021" name="Nat. Commun.">
        <title>Genetic determinants of endophytism in the Arabidopsis root mycobiome.</title>
        <authorList>
            <person name="Mesny F."/>
            <person name="Miyauchi S."/>
            <person name="Thiergart T."/>
            <person name="Pickel B."/>
            <person name="Atanasova L."/>
            <person name="Karlsson M."/>
            <person name="Huettel B."/>
            <person name="Barry K.W."/>
            <person name="Haridas S."/>
            <person name="Chen C."/>
            <person name="Bauer D."/>
            <person name="Andreopoulos W."/>
            <person name="Pangilinan J."/>
            <person name="LaButti K."/>
            <person name="Riley R."/>
            <person name="Lipzen A."/>
            <person name="Clum A."/>
            <person name="Drula E."/>
            <person name="Henrissat B."/>
            <person name="Kohler A."/>
            <person name="Grigoriev I.V."/>
            <person name="Martin F.M."/>
            <person name="Hacquard S."/>
        </authorList>
    </citation>
    <scope>NUCLEOTIDE SEQUENCE</scope>
    <source>
        <strain evidence="2">MPI-CAGE-CH-0243</strain>
    </source>
</reference>
<evidence type="ECO:0000256" key="1">
    <source>
        <dbReference type="SAM" id="MobiDB-lite"/>
    </source>
</evidence>
<sequence length="232" mass="24794">MAAVLTSATATMSTGSTTTTSTSTSTTTTARLKMETKKKMGLRKALKKWKEKMKTPKRLPPTTQNQLRPRAITAAAASPPPPPPPPAKTDGASPPQSTPPQPTHLSPTQAYSPSQTTDAKPFPPRSNTAPAPYSPKPATAATIRKLSSKITTLFLDFLKRPSIQPAARNSPANISYSHSSYALPSAPDRVDHQNPRATCTCTPAAEMTARTTADEARLDVAVDVIRRDKPKE</sequence>
<comment type="caution">
    <text evidence="2">The sequence shown here is derived from an EMBL/GenBank/DDBJ whole genome shotgun (WGS) entry which is preliminary data.</text>
</comment>
<accession>A0A9P9IY24</accession>
<feature type="compositionally biased region" description="Pro residues" evidence="1">
    <location>
        <begin position="78"/>
        <end position="87"/>
    </location>
</feature>
<dbReference type="Proteomes" id="UP000700596">
    <property type="component" value="Unassembled WGS sequence"/>
</dbReference>
<proteinExistence type="predicted"/>
<protein>
    <submittedName>
        <fullName evidence="2">Uncharacterized protein</fullName>
    </submittedName>
</protein>
<keyword evidence="3" id="KW-1185">Reference proteome</keyword>